<comment type="caution">
    <text evidence="1">The sequence shown here is derived from an EMBL/GenBank/DDBJ whole genome shotgun (WGS) entry which is preliminary data.</text>
</comment>
<reference evidence="1" key="1">
    <citation type="submission" date="2020-08" db="EMBL/GenBank/DDBJ databases">
        <title>Multicomponent nature underlies the extraordinary mechanical properties of spider dragline silk.</title>
        <authorList>
            <person name="Kono N."/>
            <person name="Nakamura H."/>
            <person name="Mori M."/>
            <person name="Yoshida Y."/>
            <person name="Ohtoshi R."/>
            <person name="Malay A.D."/>
            <person name="Moran D.A.P."/>
            <person name="Tomita M."/>
            <person name="Numata K."/>
            <person name="Arakawa K."/>
        </authorList>
    </citation>
    <scope>NUCLEOTIDE SEQUENCE</scope>
</reference>
<evidence type="ECO:0000313" key="1">
    <source>
        <dbReference type="EMBL" id="GFT12433.1"/>
    </source>
</evidence>
<keyword evidence="2" id="KW-1185">Reference proteome</keyword>
<organism evidence="1 2">
    <name type="scientific">Nephila pilipes</name>
    <name type="common">Giant wood spider</name>
    <name type="synonym">Nephila maculata</name>
    <dbReference type="NCBI Taxonomy" id="299642"/>
    <lineage>
        <taxon>Eukaryota</taxon>
        <taxon>Metazoa</taxon>
        <taxon>Ecdysozoa</taxon>
        <taxon>Arthropoda</taxon>
        <taxon>Chelicerata</taxon>
        <taxon>Arachnida</taxon>
        <taxon>Araneae</taxon>
        <taxon>Araneomorphae</taxon>
        <taxon>Entelegynae</taxon>
        <taxon>Araneoidea</taxon>
        <taxon>Nephilidae</taxon>
        <taxon>Nephila</taxon>
    </lineage>
</organism>
<protein>
    <submittedName>
        <fullName evidence="1">Uncharacterized protein</fullName>
    </submittedName>
</protein>
<sequence>MCLVDFRILQHNSIGPTFDLRLNEVLRLMMLSFGVQNKCPLLGGELRKISTSVNLCASCSRFRPRRLQECVKAFDLPPKVTSGHRTWRLRHSRNLNT</sequence>
<name>A0A8X6NG17_NEPPI</name>
<gene>
    <name evidence="1" type="ORF">NPIL_469801</name>
</gene>
<dbReference type="Proteomes" id="UP000887013">
    <property type="component" value="Unassembled WGS sequence"/>
</dbReference>
<evidence type="ECO:0000313" key="2">
    <source>
        <dbReference type="Proteomes" id="UP000887013"/>
    </source>
</evidence>
<proteinExistence type="predicted"/>
<dbReference type="AlphaFoldDB" id="A0A8X6NG17"/>
<dbReference type="EMBL" id="BMAW01104111">
    <property type="protein sequence ID" value="GFT12433.1"/>
    <property type="molecule type" value="Genomic_DNA"/>
</dbReference>
<accession>A0A8X6NG17</accession>